<accession>A0ABW5NT16</accession>
<protein>
    <recommendedName>
        <fullName evidence="4">GLPGLI family protein</fullName>
    </recommendedName>
</protein>
<proteinExistence type="predicted"/>
<comment type="caution">
    <text evidence="2">The sequence shown here is derived from an EMBL/GenBank/DDBJ whole genome shotgun (WGS) entry which is preliminary data.</text>
</comment>
<evidence type="ECO:0000313" key="2">
    <source>
        <dbReference type="EMBL" id="MFD2601841.1"/>
    </source>
</evidence>
<organism evidence="2 3">
    <name type="scientific">Flavobacterium suzhouense</name>
    <dbReference type="NCBI Taxonomy" id="1529638"/>
    <lineage>
        <taxon>Bacteria</taxon>
        <taxon>Pseudomonadati</taxon>
        <taxon>Bacteroidota</taxon>
        <taxon>Flavobacteriia</taxon>
        <taxon>Flavobacteriales</taxon>
        <taxon>Flavobacteriaceae</taxon>
        <taxon>Flavobacterium</taxon>
    </lineage>
</organism>
<feature type="signal peptide" evidence="1">
    <location>
        <begin position="1"/>
        <end position="21"/>
    </location>
</feature>
<evidence type="ECO:0000313" key="3">
    <source>
        <dbReference type="Proteomes" id="UP001597480"/>
    </source>
</evidence>
<gene>
    <name evidence="2" type="ORF">ACFSR3_07220</name>
</gene>
<name>A0ABW5NT16_9FLAO</name>
<dbReference type="Proteomes" id="UP001597480">
    <property type="component" value="Unassembled WGS sequence"/>
</dbReference>
<evidence type="ECO:0000256" key="1">
    <source>
        <dbReference type="SAM" id="SignalP"/>
    </source>
</evidence>
<evidence type="ECO:0008006" key="4">
    <source>
        <dbReference type="Google" id="ProtNLM"/>
    </source>
</evidence>
<dbReference type="EMBL" id="JBHUMD010000007">
    <property type="protein sequence ID" value="MFD2601841.1"/>
    <property type="molecule type" value="Genomic_DNA"/>
</dbReference>
<sequence length="226" mass="25402">MKNSRLFYVATFAITSVVANAQVNQTPVTAGGRQITVMKEESQPATGSMFVTEKYMPAKISNMDNTVLVRYNAYADNFQLKDPIAGSERVLPQEAGVTITFTGTADVYTVQEYKTEKGEVVTGYLSLVSDNPNVKIYKRERIFLQPEVFPASSYQTYKAAAYKKLDDEFYIKIKDQNLQFFSGKKDLAKLVPSKSKEILDFIKKNKLDVEKPADLEQVGAYINNNL</sequence>
<keyword evidence="1" id="KW-0732">Signal</keyword>
<dbReference type="RefSeq" id="WP_147278030.1">
    <property type="nucleotide sequence ID" value="NZ_JBHUMD010000007.1"/>
</dbReference>
<reference evidence="3" key="1">
    <citation type="journal article" date="2019" name="Int. J. Syst. Evol. Microbiol.">
        <title>The Global Catalogue of Microorganisms (GCM) 10K type strain sequencing project: providing services to taxonomists for standard genome sequencing and annotation.</title>
        <authorList>
            <consortium name="The Broad Institute Genomics Platform"/>
            <consortium name="The Broad Institute Genome Sequencing Center for Infectious Disease"/>
            <person name="Wu L."/>
            <person name="Ma J."/>
        </authorList>
    </citation>
    <scope>NUCLEOTIDE SEQUENCE [LARGE SCALE GENOMIC DNA]</scope>
    <source>
        <strain evidence="3">KCTC 42107</strain>
    </source>
</reference>
<feature type="chain" id="PRO_5046244319" description="GLPGLI family protein" evidence="1">
    <location>
        <begin position="22"/>
        <end position="226"/>
    </location>
</feature>
<keyword evidence="3" id="KW-1185">Reference proteome</keyword>